<reference evidence="1 2" key="1">
    <citation type="submission" date="2023-01" db="EMBL/GenBank/DDBJ databases">
        <title>Analysis of 21 Apiospora genomes using comparative genomics revels a genus with tremendous synthesis potential of carbohydrate active enzymes and secondary metabolites.</title>
        <authorList>
            <person name="Sorensen T."/>
        </authorList>
    </citation>
    <scope>NUCLEOTIDE SEQUENCE [LARGE SCALE GENOMIC DNA]</scope>
    <source>
        <strain evidence="1 2">CBS 33761</strain>
    </source>
</reference>
<accession>A0ABR1S1U9</accession>
<dbReference type="PANTHER" id="PTHR24148">
    <property type="entry name" value="ANKYRIN REPEAT DOMAIN-CONTAINING PROTEIN 39 HOMOLOG-RELATED"/>
    <property type="match status" value="1"/>
</dbReference>
<organism evidence="1 2">
    <name type="scientific">Apiospora rasikravindrae</name>
    <dbReference type="NCBI Taxonomy" id="990691"/>
    <lineage>
        <taxon>Eukaryota</taxon>
        <taxon>Fungi</taxon>
        <taxon>Dikarya</taxon>
        <taxon>Ascomycota</taxon>
        <taxon>Pezizomycotina</taxon>
        <taxon>Sordariomycetes</taxon>
        <taxon>Xylariomycetidae</taxon>
        <taxon>Amphisphaeriales</taxon>
        <taxon>Apiosporaceae</taxon>
        <taxon>Apiospora</taxon>
    </lineage>
</organism>
<dbReference type="Proteomes" id="UP001444661">
    <property type="component" value="Unassembled WGS sequence"/>
</dbReference>
<dbReference type="InterPro" id="IPR052895">
    <property type="entry name" value="HetReg/Transcr_Mod"/>
</dbReference>
<evidence type="ECO:0000313" key="2">
    <source>
        <dbReference type="Proteomes" id="UP001444661"/>
    </source>
</evidence>
<sequence length="217" mass="25179">MEVLIDYNFNGSHRPKHHRLVRRIAATPIHHLWFTRQAYQASREPGRSRPDTAAVVYRFRGHNALDPRDKIYSLYRLMAENPRLAPDYSRSAAELYKDVAKVMMETSGTLEILSHHNRPVRGIGGLPTWCPDWTVLRGRRILLWPNHYQAAGNLHDPAVFRIRDDTLTLRGKILDRVKWLKAFESDDFDSQARIYQDILDIEHVARHMYNQGDGAGS</sequence>
<comment type="caution">
    <text evidence="1">The sequence shown here is derived from an EMBL/GenBank/DDBJ whole genome shotgun (WGS) entry which is preliminary data.</text>
</comment>
<proteinExistence type="predicted"/>
<keyword evidence="2" id="KW-1185">Reference proteome</keyword>
<gene>
    <name evidence="1" type="ORF">PG993_011652</name>
</gene>
<evidence type="ECO:0000313" key="1">
    <source>
        <dbReference type="EMBL" id="KAK8023586.1"/>
    </source>
</evidence>
<name>A0ABR1S1U9_9PEZI</name>
<dbReference type="EMBL" id="JAQQWK010000011">
    <property type="protein sequence ID" value="KAK8023586.1"/>
    <property type="molecule type" value="Genomic_DNA"/>
</dbReference>
<dbReference type="PANTHER" id="PTHR24148:SF64">
    <property type="entry name" value="HETEROKARYON INCOMPATIBILITY DOMAIN-CONTAINING PROTEIN"/>
    <property type="match status" value="1"/>
</dbReference>
<protein>
    <submittedName>
        <fullName evidence="1">Uncharacterized protein</fullName>
    </submittedName>
</protein>